<feature type="transmembrane region" description="Helical" evidence="2">
    <location>
        <begin position="42"/>
        <end position="62"/>
    </location>
</feature>
<dbReference type="Proteomes" id="UP001530377">
    <property type="component" value="Unassembled WGS sequence"/>
</dbReference>
<feature type="transmembrane region" description="Helical" evidence="2">
    <location>
        <begin position="689"/>
        <end position="709"/>
    </location>
</feature>
<name>A0ABD3SRU0_9STRA</name>
<accession>A0ABD3SRU0</accession>
<dbReference type="AlphaFoldDB" id="A0ABD3SRU0"/>
<keyword evidence="2" id="KW-1133">Transmembrane helix</keyword>
<dbReference type="Gene3D" id="3.10.450.50">
    <property type="match status" value="1"/>
</dbReference>
<keyword evidence="2" id="KW-0472">Membrane</keyword>
<evidence type="ECO:0000259" key="3">
    <source>
        <dbReference type="Pfam" id="PF12680"/>
    </source>
</evidence>
<dbReference type="InterPro" id="IPR037401">
    <property type="entry name" value="SnoaL-like"/>
</dbReference>
<evidence type="ECO:0000313" key="5">
    <source>
        <dbReference type="Proteomes" id="UP001530377"/>
    </source>
</evidence>
<proteinExistence type="predicted"/>
<dbReference type="PANTHER" id="PTHR36367">
    <property type="entry name" value="TRANSMEMBRANE PROTEIN"/>
    <property type="match status" value="1"/>
</dbReference>
<evidence type="ECO:0000313" key="4">
    <source>
        <dbReference type="EMBL" id="KAL3827327.1"/>
    </source>
</evidence>
<feature type="region of interest" description="Disordered" evidence="1">
    <location>
        <begin position="261"/>
        <end position="343"/>
    </location>
</feature>
<gene>
    <name evidence="4" type="ORF">ACHAXA_005073</name>
</gene>
<keyword evidence="2" id="KW-0812">Transmembrane</keyword>
<feature type="transmembrane region" description="Helical" evidence="2">
    <location>
        <begin position="746"/>
        <end position="763"/>
    </location>
</feature>
<feature type="transmembrane region" description="Helical" evidence="2">
    <location>
        <begin position="787"/>
        <end position="806"/>
    </location>
</feature>
<organism evidence="4 5">
    <name type="scientific">Cyclostephanos tholiformis</name>
    <dbReference type="NCBI Taxonomy" id="382380"/>
    <lineage>
        <taxon>Eukaryota</taxon>
        <taxon>Sar</taxon>
        <taxon>Stramenopiles</taxon>
        <taxon>Ochrophyta</taxon>
        <taxon>Bacillariophyta</taxon>
        <taxon>Coscinodiscophyceae</taxon>
        <taxon>Thalassiosirophycidae</taxon>
        <taxon>Stephanodiscales</taxon>
        <taxon>Stephanodiscaceae</taxon>
        <taxon>Cyclostephanos</taxon>
    </lineage>
</organism>
<protein>
    <recommendedName>
        <fullName evidence="3">SnoaL-like domain-containing protein</fullName>
    </recommendedName>
</protein>
<feature type="compositionally biased region" description="Acidic residues" evidence="1">
    <location>
        <begin position="334"/>
        <end position="343"/>
    </location>
</feature>
<comment type="caution">
    <text evidence="4">The sequence shown here is derived from an EMBL/GenBank/DDBJ whole genome shotgun (WGS) entry which is preliminary data.</text>
</comment>
<dbReference type="Pfam" id="PF12680">
    <property type="entry name" value="SnoaL_2"/>
    <property type="match status" value="1"/>
</dbReference>
<keyword evidence="5" id="KW-1185">Reference proteome</keyword>
<feature type="compositionally biased region" description="Low complexity" evidence="1">
    <location>
        <begin position="262"/>
        <end position="271"/>
    </location>
</feature>
<dbReference type="CDD" id="cd00531">
    <property type="entry name" value="NTF2_like"/>
    <property type="match status" value="1"/>
</dbReference>
<dbReference type="EMBL" id="JALLPB020000005">
    <property type="protein sequence ID" value="KAL3827327.1"/>
    <property type="molecule type" value="Genomic_DNA"/>
</dbReference>
<evidence type="ECO:0000256" key="1">
    <source>
        <dbReference type="SAM" id="MobiDB-lite"/>
    </source>
</evidence>
<feature type="transmembrane region" description="Helical" evidence="2">
    <location>
        <begin position="596"/>
        <end position="615"/>
    </location>
</feature>
<feature type="domain" description="SnoaL-like" evidence="3">
    <location>
        <begin position="465"/>
        <end position="565"/>
    </location>
</feature>
<feature type="compositionally biased region" description="Low complexity" evidence="1">
    <location>
        <begin position="305"/>
        <end position="330"/>
    </location>
</feature>
<reference evidence="4 5" key="1">
    <citation type="submission" date="2024-10" db="EMBL/GenBank/DDBJ databases">
        <title>Updated reference genomes for cyclostephanoid diatoms.</title>
        <authorList>
            <person name="Roberts W.R."/>
            <person name="Alverson A.J."/>
        </authorList>
    </citation>
    <scope>NUCLEOTIDE SEQUENCE [LARGE SCALE GENOMIC DNA]</scope>
    <source>
        <strain evidence="4 5">AJA228-03</strain>
    </source>
</reference>
<dbReference type="InterPro" id="IPR032710">
    <property type="entry name" value="NTF2-like_dom_sf"/>
</dbReference>
<sequence length="851" mass="92980">MLDVFHGDGNGRNKRGRGVVVISRTNKTTRTTPTTMTTTRPILPFIPTLLNNVFLVILVVATTSTSTTMTKMVGVESALALVSGARRFPTRCFVPTRAASFRSMSTLATIAPTTAPAITRTMARSVDDDDDDDGGVRIPLAEMSSSTVLDAISCRGVATSSPDIDGGGDDDVVVVVGPSSYRNDDDDDEGWRVVSSLIASLNSCIDDASTSPPRATVAATRREVIARHFASDVVYVDMSSFYSTIIGRDDLIRHVNIHYAGSSSSSSSSSSGLFGIVRRGGGRKDESSDGRRRKRRRIVVDDFVSSSSSSSSTTTTTTTSSTTTSTPTSSMINDNEDDKDDDGSSASLCVLYHLEEEGGEEEGGFVIIPDTTAISFYNLRRDGKYDNDGNGSGAVGESTMRIASVIDVSEPPTPKPGDAGLALLRSVSRLFTRGRKATRVGRKGADSIVVDGVDGETAMKDDSVVRRYYDAWNRRDVGYASSLFADDCVMRDLQYDESFIGRDEFQKHLRRVADCLPDSFNFVVDDLVSTSRGAGVVWHVENDGATLPFTRGCSFYTLDPASGLIRSGYEIPERAPPKMGFIRTLTSKFDDEPIRLVPALLWVAYMYVLFVSDGILPGANAFALELRTWEEVRDLSINFFLVSPALHLPFSPVVHPMLEGVFNLLLAWAAMFSGFLSDEREDKPNLLPFGPMLVGMQFLTSGFLLPYLFTRTSERSIPEEGTMSLVVYQEDISGVLQREIAEWRPLGFILGVVGTSSIVWGFFGRPEYGDIGIRYASFLDLLSIDRVGSSFIVDLAIFAAFQGWFVDDDLRRRGVALNELTILRNSAKFVPFFGLVAYLTLRPPLPIREED</sequence>
<evidence type="ECO:0000256" key="2">
    <source>
        <dbReference type="SAM" id="Phobius"/>
    </source>
</evidence>
<dbReference type="SUPFAM" id="SSF54427">
    <property type="entry name" value="NTF2-like"/>
    <property type="match status" value="1"/>
</dbReference>
<feature type="transmembrane region" description="Helical" evidence="2">
    <location>
        <begin position="661"/>
        <end position="677"/>
    </location>
</feature>
<dbReference type="PANTHER" id="PTHR36367:SF2">
    <property type="entry name" value="TRANSMEMBRANE PROTEIN"/>
    <property type="match status" value="1"/>
</dbReference>